<dbReference type="AlphaFoldDB" id="A0A4Y3R574"/>
<feature type="transmembrane region" description="Helical" evidence="1">
    <location>
        <begin position="37"/>
        <end position="54"/>
    </location>
</feature>
<keyword evidence="3" id="KW-1185">Reference proteome</keyword>
<evidence type="ECO:0000313" key="2">
    <source>
        <dbReference type="EMBL" id="GEB52795.1"/>
    </source>
</evidence>
<dbReference type="RefSeq" id="WP_086814991.1">
    <property type="nucleotide sequence ID" value="NZ_BJMM01000036.1"/>
</dbReference>
<dbReference type="Proteomes" id="UP000319210">
    <property type="component" value="Unassembled WGS sequence"/>
</dbReference>
<keyword evidence="1" id="KW-0812">Transmembrane</keyword>
<keyword evidence="1" id="KW-0472">Membrane</keyword>
<name>A0A4Y3R574_STRCI</name>
<proteinExistence type="predicted"/>
<dbReference type="EMBL" id="BJMM01000036">
    <property type="protein sequence ID" value="GEB52795.1"/>
    <property type="molecule type" value="Genomic_DNA"/>
</dbReference>
<gene>
    <name evidence="2" type="ORF">SCA03_53460</name>
</gene>
<feature type="transmembrane region" description="Helical" evidence="1">
    <location>
        <begin position="6"/>
        <end position="25"/>
    </location>
</feature>
<sequence length="178" mass="18104">MSSAHHAAVMAGAFVVLVVVAFAVWRPPARRTGRPPGAVLALLLAAAVCVSLTLPDQVRSGVADRLGACVTGASARALPGGPAHHAVNVLLWVPLGASGVLVLRRPLAVVLLGSTAWALLEPARTLDPLRSCRPVDRGENTLGLVLGVCGALGVLGPPGARGGRRVPPGARPARFRGE</sequence>
<reference evidence="2 3" key="1">
    <citation type="submission" date="2019-06" db="EMBL/GenBank/DDBJ databases">
        <title>Whole genome shotgun sequence of Streptomyces cacaoi subsp. cacaoi NBRC 12748.</title>
        <authorList>
            <person name="Hosoyama A."/>
            <person name="Uohara A."/>
            <person name="Ohji S."/>
            <person name="Ichikawa N."/>
        </authorList>
    </citation>
    <scope>NUCLEOTIDE SEQUENCE [LARGE SCALE GENOMIC DNA]</scope>
    <source>
        <strain evidence="2 3">NBRC 12748</strain>
    </source>
</reference>
<accession>A0A4Y3R574</accession>
<evidence type="ECO:0000313" key="3">
    <source>
        <dbReference type="Proteomes" id="UP000319210"/>
    </source>
</evidence>
<comment type="caution">
    <text evidence="2">The sequence shown here is derived from an EMBL/GenBank/DDBJ whole genome shotgun (WGS) entry which is preliminary data.</text>
</comment>
<keyword evidence="1" id="KW-1133">Transmembrane helix</keyword>
<evidence type="ECO:0008006" key="4">
    <source>
        <dbReference type="Google" id="ProtNLM"/>
    </source>
</evidence>
<organism evidence="2 3">
    <name type="scientific">Streptomyces cacaoi</name>
    <dbReference type="NCBI Taxonomy" id="1898"/>
    <lineage>
        <taxon>Bacteria</taxon>
        <taxon>Bacillati</taxon>
        <taxon>Actinomycetota</taxon>
        <taxon>Actinomycetes</taxon>
        <taxon>Kitasatosporales</taxon>
        <taxon>Streptomycetaceae</taxon>
        <taxon>Streptomyces</taxon>
    </lineage>
</organism>
<evidence type="ECO:0000256" key="1">
    <source>
        <dbReference type="SAM" id="Phobius"/>
    </source>
</evidence>
<dbReference type="OrthoDB" id="4244043at2"/>
<protein>
    <recommendedName>
        <fullName evidence="4">VanZ-like domain-containing protein</fullName>
    </recommendedName>
</protein>